<evidence type="ECO:0000256" key="3">
    <source>
        <dbReference type="ARBA" id="ARBA00022448"/>
    </source>
</evidence>
<keyword evidence="5 8" id="KW-1133">Transmembrane helix</keyword>
<keyword evidence="10" id="KW-1185">Reference proteome</keyword>
<dbReference type="PIRSF" id="PIRSF002744">
    <property type="entry name" value="Pur-cyt_permease"/>
    <property type="match status" value="1"/>
</dbReference>
<feature type="transmembrane region" description="Helical" evidence="8">
    <location>
        <begin position="46"/>
        <end position="68"/>
    </location>
</feature>
<gene>
    <name evidence="9" type="ORF">HYPSUDRAFT_1039194</name>
</gene>
<feature type="transmembrane region" description="Helical" evidence="8">
    <location>
        <begin position="396"/>
        <end position="419"/>
    </location>
</feature>
<keyword evidence="3 7" id="KW-0813">Transport</keyword>
<dbReference type="InterPro" id="IPR001248">
    <property type="entry name" value="Pur-cyt_permease"/>
</dbReference>
<dbReference type="GO" id="GO:0005886">
    <property type="term" value="C:plasma membrane"/>
    <property type="evidence" value="ECO:0007669"/>
    <property type="project" value="TreeGrafter"/>
</dbReference>
<keyword evidence="4 8" id="KW-0812">Transmembrane</keyword>
<feature type="transmembrane region" description="Helical" evidence="8">
    <location>
        <begin position="288"/>
        <end position="306"/>
    </location>
</feature>
<evidence type="ECO:0000256" key="7">
    <source>
        <dbReference type="PIRNR" id="PIRNR002744"/>
    </source>
</evidence>
<evidence type="ECO:0000256" key="5">
    <source>
        <dbReference type="ARBA" id="ARBA00022989"/>
    </source>
</evidence>
<dbReference type="OMA" id="MIPWACL"/>
<dbReference type="GO" id="GO:0022857">
    <property type="term" value="F:transmembrane transporter activity"/>
    <property type="evidence" value="ECO:0007669"/>
    <property type="project" value="InterPro"/>
</dbReference>
<evidence type="ECO:0000313" key="10">
    <source>
        <dbReference type="Proteomes" id="UP000054270"/>
    </source>
</evidence>
<evidence type="ECO:0000256" key="2">
    <source>
        <dbReference type="ARBA" id="ARBA00008974"/>
    </source>
</evidence>
<sequence>MSRCEPVPIEQRTDTEYGKICFVFLSSNVNILPFSIGTIGPASFGLGVRDSCLVIVGFNLICAILPAYFATWGSKLGMRQMILARYTFGYYGVILPCILNLATVIGFSVSDCILGGQALASVANGHLSWTVGIVVFTIISVLVSFCGYRFLNWYERVAWIPVLITFIIVVGIGGKHLLNLPPAPPATAASILGFAGTQAGFTISWAGFAADYAIYLRPKRATEVYFSWKLFWCAYIGLFVPTALLACVGAAFAAAAASVPSWNDGYAGGNIGGLLEAVLRPAGGFGKFLTVLLSLSVSASLVSIFYSSSFNFQVFIPKLVIVPRYLFTLVTAAVVLPISIVGAHRFYAAITNFLSLIGYWCSAFVAMLIVEHIYFRKNKFASYDPEIWNVPSRLPLGCAALVSGLLSFGLVIPCVSQVWFTGPIAKITGDLGFEVAFVLNLILYPPLRTLEIKYSHL</sequence>
<feature type="transmembrane region" description="Helical" evidence="8">
    <location>
        <begin position="88"/>
        <end position="109"/>
    </location>
</feature>
<evidence type="ECO:0000256" key="4">
    <source>
        <dbReference type="ARBA" id="ARBA00022692"/>
    </source>
</evidence>
<feature type="transmembrane region" description="Helical" evidence="8">
    <location>
        <begin position="158"/>
        <end position="178"/>
    </location>
</feature>
<protein>
    <submittedName>
        <fullName evidence="9">Uncharacterized protein</fullName>
    </submittedName>
</protein>
<organism evidence="9 10">
    <name type="scientific">Hypholoma sublateritium (strain FD-334 SS-4)</name>
    <dbReference type="NCBI Taxonomy" id="945553"/>
    <lineage>
        <taxon>Eukaryota</taxon>
        <taxon>Fungi</taxon>
        <taxon>Dikarya</taxon>
        <taxon>Basidiomycota</taxon>
        <taxon>Agaricomycotina</taxon>
        <taxon>Agaricomycetes</taxon>
        <taxon>Agaricomycetidae</taxon>
        <taxon>Agaricales</taxon>
        <taxon>Agaricineae</taxon>
        <taxon>Strophariaceae</taxon>
        <taxon>Hypholoma</taxon>
    </lineage>
</organism>
<feature type="transmembrane region" description="Helical" evidence="8">
    <location>
        <begin position="431"/>
        <end position="447"/>
    </location>
</feature>
<evidence type="ECO:0000256" key="8">
    <source>
        <dbReference type="SAM" id="Phobius"/>
    </source>
</evidence>
<accession>A0A0D2Q5V2</accession>
<reference evidence="10" key="1">
    <citation type="submission" date="2014-04" db="EMBL/GenBank/DDBJ databases">
        <title>Evolutionary Origins and Diversification of the Mycorrhizal Mutualists.</title>
        <authorList>
            <consortium name="DOE Joint Genome Institute"/>
            <consortium name="Mycorrhizal Genomics Consortium"/>
            <person name="Kohler A."/>
            <person name="Kuo A."/>
            <person name="Nagy L.G."/>
            <person name="Floudas D."/>
            <person name="Copeland A."/>
            <person name="Barry K.W."/>
            <person name="Cichocki N."/>
            <person name="Veneault-Fourrey C."/>
            <person name="LaButti K."/>
            <person name="Lindquist E.A."/>
            <person name="Lipzen A."/>
            <person name="Lundell T."/>
            <person name="Morin E."/>
            <person name="Murat C."/>
            <person name="Riley R."/>
            <person name="Ohm R."/>
            <person name="Sun H."/>
            <person name="Tunlid A."/>
            <person name="Henrissat B."/>
            <person name="Grigoriev I.V."/>
            <person name="Hibbett D.S."/>
            <person name="Martin F."/>
        </authorList>
    </citation>
    <scope>NUCLEOTIDE SEQUENCE [LARGE SCALE GENOMIC DNA]</scope>
    <source>
        <strain evidence="10">FD-334 SS-4</strain>
    </source>
</reference>
<feature type="transmembrane region" description="Helical" evidence="8">
    <location>
        <begin position="190"/>
        <end position="210"/>
    </location>
</feature>
<evidence type="ECO:0000313" key="9">
    <source>
        <dbReference type="EMBL" id="KJA26960.1"/>
    </source>
</evidence>
<evidence type="ECO:0000256" key="6">
    <source>
        <dbReference type="ARBA" id="ARBA00023136"/>
    </source>
</evidence>
<keyword evidence="6 7" id="KW-0472">Membrane</keyword>
<comment type="subcellular location">
    <subcellularLocation>
        <location evidence="1">Membrane</location>
        <topology evidence="1">Multi-pass membrane protein</topology>
    </subcellularLocation>
</comment>
<dbReference type="Proteomes" id="UP000054270">
    <property type="component" value="Unassembled WGS sequence"/>
</dbReference>
<dbReference type="AlphaFoldDB" id="A0A0D2Q5V2"/>
<dbReference type="Pfam" id="PF02133">
    <property type="entry name" value="Transp_cyt_pur"/>
    <property type="match status" value="1"/>
</dbReference>
<dbReference type="Gene3D" id="1.10.4160.10">
    <property type="entry name" value="Hydantoin permease"/>
    <property type="match status" value="1"/>
</dbReference>
<dbReference type="STRING" id="945553.A0A0D2Q5V2"/>
<comment type="similarity">
    <text evidence="2 7">Belongs to the purine-cytosine permease (2.A.39) family.</text>
</comment>
<feature type="transmembrane region" description="Helical" evidence="8">
    <location>
        <begin position="230"/>
        <end position="256"/>
    </location>
</feature>
<proteinExistence type="inferred from homology"/>
<feature type="transmembrane region" description="Helical" evidence="8">
    <location>
        <begin position="20"/>
        <end position="40"/>
    </location>
</feature>
<evidence type="ECO:0000256" key="1">
    <source>
        <dbReference type="ARBA" id="ARBA00004141"/>
    </source>
</evidence>
<feature type="transmembrane region" description="Helical" evidence="8">
    <location>
        <begin position="129"/>
        <end position="151"/>
    </location>
</feature>
<feature type="transmembrane region" description="Helical" evidence="8">
    <location>
        <begin position="353"/>
        <end position="375"/>
    </location>
</feature>
<dbReference type="PANTHER" id="PTHR31806">
    <property type="entry name" value="PURINE-CYTOSINE PERMEASE FCY2-RELATED"/>
    <property type="match status" value="1"/>
</dbReference>
<dbReference type="EMBL" id="KN817526">
    <property type="protein sequence ID" value="KJA26960.1"/>
    <property type="molecule type" value="Genomic_DNA"/>
</dbReference>
<name>A0A0D2Q5V2_HYPSF</name>
<feature type="transmembrane region" description="Helical" evidence="8">
    <location>
        <begin position="326"/>
        <end position="347"/>
    </location>
</feature>
<dbReference type="PANTHER" id="PTHR31806:SF5">
    <property type="entry name" value="PURINE-CYTOSINE PERMEASE FCY21"/>
    <property type="match status" value="1"/>
</dbReference>
<dbReference type="InterPro" id="IPR026030">
    <property type="entry name" value="Pur-cyt_permease_Fcy2/21/22"/>
</dbReference>
<dbReference type="OrthoDB" id="2116389at2759"/>